<reference evidence="3 4" key="1">
    <citation type="journal article" date="2010" name="Nature">
        <title>The Ectocarpus genome and the independent evolution of multicellularity in brown algae.</title>
        <authorList>
            <person name="Cock J.M."/>
            <person name="Sterck L."/>
            <person name="Rouze P."/>
            <person name="Scornet D."/>
            <person name="Allen A.E."/>
            <person name="Amoutzias G."/>
            <person name="Anthouard V."/>
            <person name="Artiguenave F."/>
            <person name="Aury J.M."/>
            <person name="Badger J.H."/>
            <person name="Beszteri B."/>
            <person name="Billiau K."/>
            <person name="Bonnet E."/>
            <person name="Bothwell J.H."/>
            <person name="Bowler C."/>
            <person name="Boyen C."/>
            <person name="Brownlee C."/>
            <person name="Carrano C.J."/>
            <person name="Charrier B."/>
            <person name="Cho G.Y."/>
            <person name="Coelho S.M."/>
            <person name="Collen J."/>
            <person name="Corre E."/>
            <person name="Da Silva C."/>
            <person name="Delage L."/>
            <person name="Delaroque N."/>
            <person name="Dittami S.M."/>
            <person name="Doulbeau S."/>
            <person name="Elias M."/>
            <person name="Farnham G."/>
            <person name="Gachon C.M."/>
            <person name="Gschloessl B."/>
            <person name="Heesch S."/>
            <person name="Jabbari K."/>
            <person name="Jubin C."/>
            <person name="Kawai H."/>
            <person name="Kimura K."/>
            <person name="Kloareg B."/>
            <person name="Kupper F.C."/>
            <person name="Lang D."/>
            <person name="Le Bail A."/>
            <person name="Leblanc C."/>
            <person name="Lerouge P."/>
            <person name="Lohr M."/>
            <person name="Lopez P.J."/>
            <person name="Martens C."/>
            <person name="Maumus F."/>
            <person name="Michel G."/>
            <person name="Miranda-Saavedra D."/>
            <person name="Morales J."/>
            <person name="Moreau H."/>
            <person name="Motomura T."/>
            <person name="Nagasato C."/>
            <person name="Napoli C.A."/>
            <person name="Nelson D.R."/>
            <person name="Nyvall-Collen P."/>
            <person name="Peters A.F."/>
            <person name="Pommier C."/>
            <person name="Potin P."/>
            <person name="Poulain J."/>
            <person name="Quesneville H."/>
            <person name="Read B."/>
            <person name="Rensing S.A."/>
            <person name="Ritter A."/>
            <person name="Rousvoal S."/>
            <person name="Samanta M."/>
            <person name="Samson G."/>
            <person name="Schroeder D.C."/>
            <person name="Segurens B."/>
            <person name="Strittmatter M."/>
            <person name="Tonon T."/>
            <person name="Tregear J.W."/>
            <person name="Valentin K."/>
            <person name="von Dassow P."/>
            <person name="Yamagishi T."/>
            <person name="Van de Peer Y."/>
            <person name="Wincker P."/>
        </authorList>
    </citation>
    <scope>NUCLEOTIDE SEQUENCE [LARGE SCALE GENOMIC DNA]</scope>
    <source>
        <strain evidence="4">Ec32 / CCAP1310/4</strain>
    </source>
</reference>
<feature type="region of interest" description="Disordered" evidence="1">
    <location>
        <begin position="1030"/>
        <end position="1058"/>
    </location>
</feature>
<organism evidence="3 4">
    <name type="scientific">Ectocarpus siliculosus</name>
    <name type="common">Brown alga</name>
    <name type="synonym">Conferva siliculosa</name>
    <dbReference type="NCBI Taxonomy" id="2880"/>
    <lineage>
        <taxon>Eukaryota</taxon>
        <taxon>Sar</taxon>
        <taxon>Stramenopiles</taxon>
        <taxon>Ochrophyta</taxon>
        <taxon>PX clade</taxon>
        <taxon>Phaeophyceae</taxon>
        <taxon>Ectocarpales</taxon>
        <taxon>Ectocarpaceae</taxon>
        <taxon>Ectocarpus</taxon>
    </lineage>
</organism>
<name>D7FVD7_ECTSI</name>
<accession>D7FVD7</accession>
<feature type="region of interest" description="Disordered" evidence="1">
    <location>
        <begin position="478"/>
        <end position="544"/>
    </location>
</feature>
<feature type="compositionally biased region" description="Basic and acidic residues" evidence="1">
    <location>
        <begin position="777"/>
        <end position="794"/>
    </location>
</feature>
<dbReference type="OrthoDB" id="207315at2759"/>
<feature type="region of interest" description="Disordered" evidence="1">
    <location>
        <begin position="957"/>
        <end position="977"/>
    </location>
</feature>
<feature type="compositionally biased region" description="Basic and acidic residues" evidence="1">
    <location>
        <begin position="484"/>
        <end position="511"/>
    </location>
</feature>
<evidence type="ECO:0000313" key="3">
    <source>
        <dbReference type="EMBL" id="CBJ26309.1"/>
    </source>
</evidence>
<dbReference type="PANTHER" id="PTHR45979:SF30">
    <property type="entry name" value="NUCLEOTIDYLTRANSFERASE"/>
    <property type="match status" value="1"/>
</dbReference>
<feature type="region of interest" description="Disordered" evidence="1">
    <location>
        <begin position="30"/>
        <end position="73"/>
    </location>
</feature>
<feature type="region of interest" description="Disordered" evidence="1">
    <location>
        <begin position="996"/>
        <end position="1018"/>
    </location>
</feature>
<dbReference type="SUPFAM" id="SSF81631">
    <property type="entry name" value="PAP/OAS1 substrate-binding domain"/>
    <property type="match status" value="1"/>
</dbReference>
<dbReference type="PANTHER" id="PTHR45979">
    <property type="entry name" value="PAP/OAS1 SUBSTRATE-BINDING DOMAIN SUPERFAMILY"/>
    <property type="match status" value="1"/>
</dbReference>
<feature type="region of interest" description="Disordered" evidence="1">
    <location>
        <begin position="648"/>
        <end position="668"/>
    </location>
</feature>
<dbReference type="STRING" id="2880.D7FVD7"/>
<feature type="compositionally biased region" description="Basic and acidic residues" evidence="1">
    <location>
        <begin position="996"/>
        <end position="1007"/>
    </location>
</feature>
<feature type="region of interest" description="Disordered" evidence="1">
    <location>
        <begin position="575"/>
        <end position="603"/>
    </location>
</feature>
<dbReference type="InParanoid" id="D7FVD7"/>
<dbReference type="SMART" id="SM00409">
    <property type="entry name" value="IG"/>
    <property type="match status" value="2"/>
</dbReference>
<evidence type="ECO:0000256" key="1">
    <source>
        <dbReference type="SAM" id="MobiDB-lite"/>
    </source>
</evidence>
<feature type="domain" description="Ig-like" evidence="2">
    <location>
        <begin position="1127"/>
        <end position="1203"/>
    </location>
</feature>
<dbReference type="Gene3D" id="1.10.1410.10">
    <property type="match status" value="1"/>
</dbReference>
<dbReference type="InterPro" id="IPR013783">
    <property type="entry name" value="Ig-like_fold"/>
</dbReference>
<dbReference type="EMBL" id="FN648475">
    <property type="protein sequence ID" value="CBJ26309.1"/>
    <property type="molecule type" value="Genomic_DNA"/>
</dbReference>
<dbReference type="InterPro" id="IPR007110">
    <property type="entry name" value="Ig-like_dom"/>
</dbReference>
<dbReference type="PROSITE" id="PS50835">
    <property type="entry name" value="IG_LIKE"/>
    <property type="match status" value="2"/>
</dbReference>
<feature type="compositionally biased region" description="Polar residues" evidence="1">
    <location>
        <begin position="749"/>
        <end position="765"/>
    </location>
</feature>
<feature type="domain" description="Ig-like" evidence="2">
    <location>
        <begin position="1228"/>
        <end position="1309"/>
    </location>
</feature>
<dbReference type="eggNOG" id="KOG1906">
    <property type="taxonomic scope" value="Eukaryota"/>
</dbReference>
<dbReference type="Gene3D" id="2.60.40.10">
    <property type="entry name" value="Immunoglobulins"/>
    <property type="match status" value="2"/>
</dbReference>
<proteinExistence type="predicted"/>
<dbReference type="EMBL" id="FN649742">
    <property type="protein sequence ID" value="CBJ26309.1"/>
    <property type="molecule type" value="Genomic_DNA"/>
</dbReference>
<evidence type="ECO:0000313" key="4">
    <source>
        <dbReference type="Proteomes" id="UP000002630"/>
    </source>
</evidence>
<feature type="region of interest" description="Disordered" evidence="1">
    <location>
        <begin position="687"/>
        <end position="842"/>
    </location>
</feature>
<dbReference type="Pfam" id="PF13927">
    <property type="entry name" value="Ig_3"/>
    <property type="match status" value="1"/>
</dbReference>
<protein>
    <recommendedName>
        <fullName evidence="2">Ig-like domain-containing protein</fullName>
    </recommendedName>
</protein>
<feature type="compositionally biased region" description="Basic residues" evidence="1">
    <location>
        <begin position="1044"/>
        <end position="1053"/>
    </location>
</feature>
<gene>
    <name evidence="3" type="ORF">Esi_0029_0116</name>
</gene>
<feature type="compositionally biased region" description="Polar residues" evidence="1">
    <location>
        <begin position="527"/>
        <end position="538"/>
    </location>
</feature>
<dbReference type="Pfam" id="PF26180">
    <property type="entry name" value="PAP-OAS1"/>
    <property type="match status" value="2"/>
</dbReference>
<sequence length="1317" mass="141237">MVLPVGSFPLKTYLPYADVDMVMFLPPKATSTSGGPVGGVGAESSGKEGRKDHEREEATDAHSGGDDGKGTDAIHTPALIAATMALCNVAMQASSKRGSPGHSRSWPPLLETAKPEIRNVSLINARTPIVTMVVGNVVVDLTENQGGSVAASALLEEADNLIQRNHLFKRSLLLLKAWAWCETPRLVGNRVLGARKGGLTSYGLSVMVLHLFAASASADALVHPLDVLIRFFEVYSEFDWARYCLTLDGPVPLESVRGSHPYEGWHGNGGTSSRFEPLVKKVLAELFRVPEKDREKEREKAKEKDKDKAGRRGRRASRVGRLSDRHAEDALPETPRFAAGAMPHFPRRDCNIQDPLNALNNLGHSVTKNNLKALKRALQQGQKKLEAWHLVSHPSPSRSHPKSDGALRRPLVQAHAHFPPQWQQLQRVFPGPHPGGHQLGPDQQRFSVVNGNVSPEGWRDQAMARSDVCIVGPEIATSHQSAPRCEEATEPPAEKEKCRGGRRKRQEETHDQVMQGPVLPWDLPSFVNASPTSSTASLSDFVEDGSKDGQDCRLHYESGAEDDVHGGLVKESLFDSSLGDSDHSDTMADTRHQKRGEGQKAGMKRASGNLWANWFLREFFPECCQRYGSGDGFRDDLLDHPCQRKSRLQEAGSLPPRRPDAPDVLQGASGEVWKSLTVIGGMMREIAAQTNDRSTKEESAQPRTETNRAVIGAEGKGGGRGLGRSRAHVGHQARVEPRVVQARRAALASTCSSGDRSAPSANTGVDSRGLEVLRPNRVSDEVEDENRSQRRDGGRPTAATARPQVLVDDETGYTTSEEQGDRECSTSCGGESREDGSVPSPLVEAPSLAKLFPVSSSTQTLNTASTGEGGVEVGAQCCAPDSIDQGVQCVLPSPKLRVSCASQCERTRTSISTGVQCVIPAPTTVVSRASQSCSRAVRQASSGVQCSLLVAAAEGEGDAVGKGPRGGHPSPSSPHAGVATVGIEDIMAPAFEDTFEEPRDSKEDLERALPQSPGSGKMARVVPAVALSDSSTGGCGGDGVPAPRSKKRRKKAKAGFAAGRSAAAKSVMDRPSEPWSNAQGVLVGGWTRWLVSMAAFCGVVGLVLAAAGGAGRGAGDASWQGGDRLTPRVVHEGQTKRAQPPVWVVAGRSLTLGDVLTSRDSAFMANDTGGVQWFRGGNVLPGQTRPFLTISEVSLEDEGTYACFTVEESGRIGSTPLWEEATVRISEPPLVESQLQTQRLARGEMLAIVATASGVPQPEYQWRRNGVPIPGATRPMLVKHGVSEADMGTYTCDVYNVAGRVQWEEMAVILREDRSKR</sequence>
<evidence type="ECO:0000259" key="2">
    <source>
        <dbReference type="PROSITE" id="PS50835"/>
    </source>
</evidence>
<dbReference type="SMART" id="SM00408">
    <property type="entry name" value="IGc2"/>
    <property type="match status" value="2"/>
</dbReference>
<dbReference type="Proteomes" id="UP000002630">
    <property type="component" value="Linkage Group LG17"/>
</dbReference>
<keyword evidence="4" id="KW-1185">Reference proteome</keyword>
<dbReference type="InterPro" id="IPR058920">
    <property type="entry name" value="PAP-OAS1-bd-rel"/>
</dbReference>
<dbReference type="SUPFAM" id="SSF48726">
    <property type="entry name" value="Immunoglobulin"/>
    <property type="match status" value="2"/>
</dbReference>
<dbReference type="InterPro" id="IPR003599">
    <property type="entry name" value="Ig_sub"/>
</dbReference>
<feature type="compositionally biased region" description="Basic and acidic residues" evidence="1">
    <location>
        <begin position="580"/>
        <end position="598"/>
    </location>
</feature>
<feature type="compositionally biased region" description="Basic and acidic residues" evidence="1">
    <location>
        <begin position="293"/>
        <end position="310"/>
    </location>
</feature>
<dbReference type="InterPro" id="IPR058921">
    <property type="entry name" value="PAP/OAS1-rel"/>
</dbReference>
<dbReference type="InterPro" id="IPR036179">
    <property type="entry name" value="Ig-like_dom_sf"/>
</dbReference>
<feature type="region of interest" description="Disordered" evidence="1">
    <location>
        <begin position="293"/>
        <end position="331"/>
    </location>
</feature>
<dbReference type="InterPro" id="IPR003598">
    <property type="entry name" value="Ig_sub2"/>
</dbReference>
<feature type="compositionally biased region" description="Basic and acidic residues" evidence="1">
    <location>
        <begin position="45"/>
        <end position="72"/>
    </location>
</feature>